<evidence type="ECO:0000313" key="6">
    <source>
        <dbReference type="Proteomes" id="UP000182987"/>
    </source>
</evidence>
<evidence type="ECO:0000313" key="5">
    <source>
        <dbReference type="EMBL" id="APG05728.1"/>
    </source>
</evidence>
<dbReference type="Gene3D" id="1.10.10.10">
    <property type="entry name" value="Winged helix-like DNA-binding domain superfamily/Winged helix DNA-binding domain"/>
    <property type="match status" value="1"/>
</dbReference>
<keyword evidence="6" id="KW-1185">Reference proteome</keyword>
<dbReference type="FunFam" id="3.40.190.290:FF:000001">
    <property type="entry name" value="Transcriptional regulator, LysR family"/>
    <property type="match status" value="1"/>
</dbReference>
<evidence type="ECO:0000256" key="4">
    <source>
        <dbReference type="ARBA" id="ARBA00023163"/>
    </source>
</evidence>
<dbReference type="GO" id="GO:0006351">
    <property type="term" value="P:DNA-templated transcription"/>
    <property type="evidence" value="ECO:0007669"/>
    <property type="project" value="TreeGrafter"/>
</dbReference>
<dbReference type="OrthoDB" id="9810065at2"/>
<evidence type="ECO:0000256" key="2">
    <source>
        <dbReference type="ARBA" id="ARBA00023015"/>
    </source>
</evidence>
<sequence>MDNRAGEMEAFMRVVQAGSFAGAARSFGLSPSAISKLVARLESRLGTRLIVRTTRTLQLTSEGETYYARALRVLADIDETERLVAHGGAAPPSGKLRVNASVSFGVWKIVPLIPEFLAAYPLVELDLSLNDSIVDLVEDRADVAIRVGVLPDSGLKARKISEAGHVVFASPAYLERRGTPASPDDLAAHNCLVFNLARSFNAWPFLDPATGKSRSVPVSGNFQANNGETLRRMAVDGLGIGRLSSYHVDRDIAAGRLVPILEDFNAGERQVTHAVFVGHEHLATRIRAFVDFLAERVPASEDWFRRD</sequence>
<keyword evidence="4" id="KW-0804">Transcription</keyword>
<dbReference type="EMBL" id="CP017480">
    <property type="protein sequence ID" value="APG05728.1"/>
    <property type="molecule type" value="Genomic_DNA"/>
</dbReference>
<dbReference type="InterPro" id="IPR036390">
    <property type="entry name" value="WH_DNA-bd_sf"/>
</dbReference>
<dbReference type="PROSITE" id="PS50931">
    <property type="entry name" value="HTH_LYSR"/>
    <property type="match status" value="1"/>
</dbReference>
<dbReference type="SUPFAM" id="SSF46785">
    <property type="entry name" value="Winged helix' DNA-binding domain"/>
    <property type="match status" value="1"/>
</dbReference>
<dbReference type="PATRIC" id="fig|1440763.5.peg.3651"/>
<dbReference type="Pfam" id="PF00126">
    <property type="entry name" value="HTH_1"/>
    <property type="match status" value="1"/>
</dbReference>
<protein>
    <submittedName>
        <fullName evidence="5">LysR family transcriptional regulator</fullName>
    </submittedName>
</protein>
<dbReference type="PANTHER" id="PTHR30537:SF71">
    <property type="entry name" value="TRANSCRIPTIONAL REGULATORY PROTEIN"/>
    <property type="match status" value="1"/>
</dbReference>
<dbReference type="InterPro" id="IPR005119">
    <property type="entry name" value="LysR_subst-bd"/>
</dbReference>
<dbReference type="InterPro" id="IPR000847">
    <property type="entry name" value="LysR_HTH_N"/>
</dbReference>
<dbReference type="PANTHER" id="PTHR30537">
    <property type="entry name" value="HTH-TYPE TRANSCRIPTIONAL REGULATOR"/>
    <property type="match status" value="1"/>
</dbReference>
<dbReference type="KEGG" id="lrz:BJI69_18695"/>
<dbReference type="Proteomes" id="UP000182987">
    <property type="component" value="Chromosome"/>
</dbReference>
<organism evidence="5 6">
    <name type="scientific">Luteibacter rhizovicinus DSM 16549</name>
    <dbReference type="NCBI Taxonomy" id="1440763"/>
    <lineage>
        <taxon>Bacteria</taxon>
        <taxon>Pseudomonadati</taxon>
        <taxon>Pseudomonadota</taxon>
        <taxon>Gammaproteobacteria</taxon>
        <taxon>Lysobacterales</taxon>
        <taxon>Rhodanobacteraceae</taxon>
        <taxon>Luteibacter</taxon>
    </lineage>
</organism>
<dbReference type="FunFam" id="1.10.10.10:FF:000001">
    <property type="entry name" value="LysR family transcriptional regulator"/>
    <property type="match status" value="1"/>
</dbReference>
<accession>A0A0G9HAD1</accession>
<reference evidence="6" key="1">
    <citation type="submission" date="2016-09" db="EMBL/GenBank/DDBJ databases">
        <authorList>
            <person name="Lysoe E."/>
        </authorList>
    </citation>
    <scope>NUCLEOTIDE SEQUENCE [LARGE SCALE GENOMIC DNA]</scope>
    <source>
        <strain evidence="6">LJ96T</strain>
    </source>
</reference>
<gene>
    <name evidence="5" type="ORF">BJI69_18695</name>
</gene>
<evidence type="ECO:0000256" key="1">
    <source>
        <dbReference type="ARBA" id="ARBA00009437"/>
    </source>
</evidence>
<dbReference type="AlphaFoldDB" id="A0A0G9HAD1"/>
<proteinExistence type="inferred from homology"/>
<dbReference type="GO" id="GO:0043565">
    <property type="term" value="F:sequence-specific DNA binding"/>
    <property type="evidence" value="ECO:0007669"/>
    <property type="project" value="TreeGrafter"/>
</dbReference>
<dbReference type="GO" id="GO:0003700">
    <property type="term" value="F:DNA-binding transcription factor activity"/>
    <property type="evidence" value="ECO:0007669"/>
    <property type="project" value="InterPro"/>
</dbReference>
<name>A0A0G9HAD1_9GAMM</name>
<keyword evidence="3" id="KW-0238">DNA-binding</keyword>
<dbReference type="Pfam" id="PF03466">
    <property type="entry name" value="LysR_substrate"/>
    <property type="match status" value="1"/>
</dbReference>
<dbReference type="InterPro" id="IPR036388">
    <property type="entry name" value="WH-like_DNA-bd_sf"/>
</dbReference>
<dbReference type="InterPro" id="IPR058163">
    <property type="entry name" value="LysR-type_TF_proteobact-type"/>
</dbReference>
<dbReference type="SUPFAM" id="SSF53850">
    <property type="entry name" value="Periplasmic binding protein-like II"/>
    <property type="match status" value="1"/>
</dbReference>
<evidence type="ECO:0000256" key="3">
    <source>
        <dbReference type="ARBA" id="ARBA00023125"/>
    </source>
</evidence>
<keyword evidence="2" id="KW-0805">Transcription regulation</keyword>
<dbReference type="STRING" id="1440763.BJI69_18695"/>
<comment type="similarity">
    <text evidence="1">Belongs to the LysR transcriptional regulatory family.</text>
</comment>
<dbReference type="Gene3D" id="3.40.190.290">
    <property type="match status" value="1"/>
</dbReference>